<keyword evidence="4" id="KW-1185">Reference proteome</keyword>
<dbReference type="OrthoDB" id="3182478at2759"/>
<feature type="compositionally biased region" description="Polar residues" evidence="2">
    <location>
        <begin position="29"/>
        <end position="40"/>
    </location>
</feature>
<comment type="caution">
    <text evidence="3">The sequence shown here is derived from an EMBL/GenBank/DDBJ whole genome shotgun (WGS) entry which is preliminary data.</text>
</comment>
<accession>A0A9P6LDV8</accession>
<feature type="compositionally biased region" description="Basic and acidic residues" evidence="2">
    <location>
        <begin position="50"/>
        <end position="83"/>
    </location>
</feature>
<keyword evidence="1" id="KW-0833">Ubl conjugation pathway</keyword>
<dbReference type="Proteomes" id="UP000736335">
    <property type="component" value="Unassembled WGS sequence"/>
</dbReference>
<dbReference type="AlphaFoldDB" id="A0A9P6LDV8"/>
<organism evidence="3 4">
    <name type="scientific">Thelephora terrestris</name>
    <dbReference type="NCBI Taxonomy" id="56493"/>
    <lineage>
        <taxon>Eukaryota</taxon>
        <taxon>Fungi</taxon>
        <taxon>Dikarya</taxon>
        <taxon>Basidiomycota</taxon>
        <taxon>Agaricomycotina</taxon>
        <taxon>Agaricomycetes</taxon>
        <taxon>Thelephorales</taxon>
        <taxon>Thelephoraceae</taxon>
        <taxon>Thelephora</taxon>
    </lineage>
</organism>
<sequence length="83" mass="8930">MIRRPPTLIPMTEADIQQVKDFVEARKQAANTDTSTSPNSAGGEGSSGKGKLDALKDVEGRNAAAESEKERKAMSKEERLGLK</sequence>
<dbReference type="InterPro" id="IPR018860">
    <property type="entry name" value="APC_suCDC26"/>
</dbReference>
<dbReference type="GO" id="GO:0005680">
    <property type="term" value="C:anaphase-promoting complex"/>
    <property type="evidence" value="ECO:0007669"/>
    <property type="project" value="InterPro"/>
</dbReference>
<protein>
    <submittedName>
        <fullName evidence="3">Uncharacterized protein</fullName>
    </submittedName>
</protein>
<evidence type="ECO:0000313" key="4">
    <source>
        <dbReference type="Proteomes" id="UP000736335"/>
    </source>
</evidence>
<reference evidence="3" key="2">
    <citation type="submission" date="2020-11" db="EMBL/GenBank/DDBJ databases">
        <authorList>
            <consortium name="DOE Joint Genome Institute"/>
            <person name="Kuo A."/>
            <person name="Miyauchi S."/>
            <person name="Kiss E."/>
            <person name="Drula E."/>
            <person name="Kohler A."/>
            <person name="Sanchez-Garcia M."/>
            <person name="Andreopoulos B."/>
            <person name="Barry K.W."/>
            <person name="Bonito G."/>
            <person name="Buee M."/>
            <person name="Carver A."/>
            <person name="Chen C."/>
            <person name="Cichocki N."/>
            <person name="Clum A."/>
            <person name="Culley D."/>
            <person name="Crous P.W."/>
            <person name="Fauchery L."/>
            <person name="Girlanda M."/>
            <person name="Hayes R."/>
            <person name="Keri Z."/>
            <person name="Labutti K."/>
            <person name="Lipzen A."/>
            <person name="Lombard V."/>
            <person name="Magnuson J."/>
            <person name="Maillard F."/>
            <person name="Morin E."/>
            <person name="Murat C."/>
            <person name="Nolan M."/>
            <person name="Ohm R."/>
            <person name="Pangilinan J."/>
            <person name="Pereira M."/>
            <person name="Perotto S."/>
            <person name="Peter M."/>
            <person name="Riley R."/>
            <person name="Sitrit Y."/>
            <person name="Stielow B."/>
            <person name="Szollosi G."/>
            <person name="Zifcakova L."/>
            <person name="Stursova M."/>
            <person name="Spatafora J.W."/>
            <person name="Tedersoo L."/>
            <person name="Vaario L.-M."/>
            <person name="Yamada A."/>
            <person name="Yan M."/>
            <person name="Wang P."/>
            <person name="Xu J."/>
            <person name="Bruns T."/>
            <person name="Baldrian P."/>
            <person name="Vilgalys R."/>
            <person name="Henrissat B."/>
            <person name="Grigoriev I.V."/>
            <person name="Hibbett D."/>
            <person name="Nagy L.G."/>
            <person name="Martin F.M."/>
        </authorList>
    </citation>
    <scope>NUCLEOTIDE SEQUENCE</scope>
    <source>
        <strain evidence="3">UH-Tt-Lm1</strain>
    </source>
</reference>
<dbReference type="Pfam" id="PF10471">
    <property type="entry name" value="ANAPC_CDC26"/>
    <property type="match status" value="1"/>
</dbReference>
<reference evidence="3" key="1">
    <citation type="journal article" date="2020" name="Nat. Commun.">
        <title>Large-scale genome sequencing of mycorrhizal fungi provides insights into the early evolution of symbiotic traits.</title>
        <authorList>
            <person name="Miyauchi S."/>
            <person name="Kiss E."/>
            <person name="Kuo A."/>
            <person name="Drula E."/>
            <person name="Kohler A."/>
            <person name="Sanchez-Garcia M."/>
            <person name="Morin E."/>
            <person name="Andreopoulos B."/>
            <person name="Barry K.W."/>
            <person name="Bonito G."/>
            <person name="Buee M."/>
            <person name="Carver A."/>
            <person name="Chen C."/>
            <person name="Cichocki N."/>
            <person name="Clum A."/>
            <person name="Culley D."/>
            <person name="Crous P.W."/>
            <person name="Fauchery L."/>
            <person name="Girlanda M."/>
            <person name="Hayes R.D."/>
            <person name="Keri Z."/>
            <person name="LaButti K."/>
            <person name="Lipzen A."/>
            <person name="Lombard V."/>
            <person name="Magnuson J."/>
            <person name="Maillard F."/>
            <person name="Murat C."/>
            <person name="Nolan M."/>
            <person name="Ohm R.A."/>
            <person name="Pangilinan J."/>
            <person name="Pereira M.F."/>
            <person name="Perotto S."/>
            <person name="Peter M."/>
            <person name="Pfister S."/>
            <person name="Riley R."/>
            <person name="Sitrit Y."/>
            <person name="Stielow J.B."/>
            <person name="Szollosi G."/>
            <person name="Zifcakova L."/>
            <person name="Stursova M."/>
            <person name="Spatafora J.W."/>
            <person name="Tedersoo L."/>
            <person name="Vaario L.M."/>
            <person name="Yamada A."/>
            <person name="Yan M."/>
            <person name="Wang P."/>
            <person name="Xu J."/>
            <person name="Bruns T."/>
            <person name="Baldrian P."/>
            <person name="Vilgalys R."/>
            <person name="Dunand C."/>
            <person name="Henrissat B."/>
            <person name="Grigoriev I.V."/>
            <person name="Hibbett D."/>
            <person name="Nagy L.G."/>
            <person name="Martin F.M."/>
        </authorList>
    </citation>
    <scope>NUCLEOTIDE SEQUENCE</scope>
    <source>
        <strain evidence="3">UH-Tt-Lm1</strain>
    </source>
</reference>
<dbReference type="GO" id="GO:0031145">
    <property type="term" value="P:anaphase-promoting complex-dependent catabolic process"/>
    <property type="evidence" value="ECO:0007669"/>
    <property type="project" value="InterPro"/>
</dbReference>
<evidence type="ECO:0000313" key="3">
    <source>
        <dbReference type="EMBL" id="KAF9793366.1"/>
    </source>
</evidence>
<evidence type="ECO:0000256" key="2">
    <source>
        <dbReference type="SAM" id="MobiDB-lite"/>
    </source>
</evidence>
<gene>
    <name evidence="3" type="ORF">BJ322DRAFT_997575</name>
</gene>
<proteinExistence type="predicted"/>
<feature type="region of interest" description="Disordered" evidence="2">
    <location>
        <begin position="24"/>
        <end position="83"/>
    </location>
</feature>
<evidence type="ECO:0000256" key="1">
    <source>
        <dbReference type="ARBA" id="ARBA00022786"/>
    </source>
</evidence>
<dbReference type="EMBL" id="WIUZ02000001">
    <property type="protein sequence ID" value="KAF9793366.1"/>
    <property type="molecule type" value="Genomic_DNA"/>
</dbReference>
<name>A0A9P6LDV8_9AGAM</name>